<keyword evidence="6" id="KW-0460">Magnesium</keyword>
<comment type="function">
    <text evidence="10">Necessary for normal cell division and for the maintenance of normal septation.</text>
</comment>
<dbReference type="GO" id="GO:0046872">
    <property type="term" value="F:metal ion binding"/>
    <property type="evidence" value="ECO:0007669"/>
    <property type="project" value="UniProtKB-KW"/>
</dbReference>
<evidence type="ECO:0000256" key="7">
    <source>
        <dbReference type="ARBA" id="ARBA00023134"/>
    </source>
</evidence>
<dbReference type="CDD" id="cd01876">
    <property type="entry name" value="YihA_EngB"/>
    <property type="match status" value="1"/>
</dbReference>
<comment type="caution">
    <text evidence="12">The sequence shown here is derived from an EMBL/GenBank/DDBJ whole genome shotgun (WGS) entry which is preliminary data.</text>
</comment>
<dbReference type="InterPro" id="IPR027417">
    <property type="entry name" value="P-loop_NTPase"/>
</dbReference>
<dbReference type="EMBL" id="AENT01000007">
    <property type="protein sequence ID" value="EFR43206.1"/>
    <property type="molecule type" value="Genomic_DNA"/>
</dbReference>
<dbReference type="Pfam" id="PF01926">
    <property type="entry name" value="MMR_HSR1"/>
    <property type="match status" value="1"/>
</dbReference>
<dbReference type="NCBIfam" id="TIGR03598">
    <property type="entry name" value="GTPase_YsxC"/>
    <property type="match status" value="1"/>
</dbReference>
<gene>
    <name evidence="12" type="primary">ysxC</name>
    <name evidence="10" type="synonym">engB</name>
    <name evidence="12" type="ORF">HMPREF9220_0035</name>
</gene>
<dbReference type="AlphaFoldDB" id="E4L7M9"/>
<evidence type="ECO:0000313" key="12">
    <source>
        <dbReference type="EMBL" id="EFR43206.1"/>
    </source>
</evidence>
<dbReference type="PROSITE" id="PS51706">
    <property type="entry name" value="G_ENGB"/>
    <property type="match status" value="1"/>
</dbReference>
<keyword evidence="5 10" id="KW-0547">Nucleotide-binding</keyword>
<reference evidence="12 13" key="1">
    <citation type="submission" date="2010-11" db="EMBL/GenBank/DDBJ databases">
        <authorList>
            <person name="Durkin A.S."/>
            <person name="Madupu R."/>
            <person name="Torralba M."/>
            <person name="Gillis M."/>
            <person name="Methe B."/>
            <person name="Sutton G."/>
            <person name="Nelson K.E."/>
        </authorList>
    </citation>
    <scope>NUCLEOTIDE SEQUENCE [LARGE SCALE GENOMIC DNA]</scope>
    <source>
        <strain evidence="12 13">UPII 345-E</strain>
    </source>
</reference>
<evidence type="ECO:0000256" key="1">
    <source>
        <dbReference type="ARBA" id="ARBA00001946"/>
    </source>
</evidence>
<dbReference type="GO" id="GO:0005829">
    <property type="term" value="C:cytosol"/>
    <property type="evidence" value="ECO:0007669"/>
    <property type="project" value="TreeGrafter"/>
</dbReference>
<dbReference type="InterPro" id="IPR006073">
    <property type="entry name" value="GTP-bd"/>
</dbReference>
<keyword evidence="9 10" id="KW-0131">Cell cycle</keyword>
<protein>
    <recommendedName>
        <fullName evidence="10">Probable GTP-binding protein EngB</fullName>
    </recommendedName>
</protein>
<name>E4L7M9_9FIRM</name>
<evidence type="ECO:0000256" key="6">
    <source>
        <dbReference type="ARBA" id="ARBA00022842"/>
    </source>
</evidence>
<evidence type="ECO:0000313" key="13">
    <source>
        <dbReference type="Proteomes" id="UP000004594"/>
    </source>
</evidence>
<dbReference type="HAMAP" id="MF_00321">
    <property type="entry name" value="GTPase_EngB"/>
    <property type="match status" value="1"/>
</dbReference>
<feature type="domain" description="EngB-type G" evidence="11">
    <location>
        <begin position="31"/>
        <end position="213"/>
    </location>
</feature>
<evidence type="ECO:0000256" key="8">
    <source>
        <dbReference type="ARBA" id="ARBA00023210"/>
    </source>
</evidence>
<evidence type="ECO:0000256" key="5">
    <source>
        <dbReference type="ARBA" id="ARBA00022741"/>
    </source>
</evidence>
<dbReference type="GO" id="GO:0000917">
    <property type="term" value="P:division septum assembly"/>
    <property type="evidence" value="ECO:0007669"/>
    <property type="project" value="UniProtKB-KW"/>
</dbReference>
<proteinExistence type="inferred from homology"/>
<comment type="cofactor">
    <cofactor evidence="1">
        <name>Mg(2+)</name>
        <dbReference type="ChEBI" id="CHEBI:18420"/>
    </cofactor>
</comment>
<dbReference type="InterPro" id="IPR030393">
    <property type="entry name" value="G_ENGB_dom"/>
</dbReference>
<evidence type="ECO:0000256" key="9">
    <source>
        <dbReference type="ARBA" id="ARBA00023306"/>
    </source>
</evidence>
<keyword evidence="4" id="KW-0479">Metal-binding</keyword>
<keyword evidence="8 10" id="KW-0717">Septation</keyword>
<dbReference type="eggNOG" id="COG0218">
    <property type="taxonomic scope" value="Bacteria"/>
</dbReference>
<dbReference type="Gene3D" id="3.40.50.300">
    <property type="entry name" value="P-loop containing nucleotide triphosphate hydrolases"/>
    <property type="match status" value="1"/>
</dbReference>
<evidence type="ECO:0000256" key="3">
    <source>
        <dbReference type="ARBA" id="ARBA00022618"/>
    </source>
</evidence>
<dbReference type="PANTHER" id="PTHR11649:SF13">
    <property type="entry name" value="ENGB-TYPE G DOMAIN-CONTAINING PROTEIN"/>
    <property type="match status" value="1"/>
</dbReference>
<sequence>MAEIKDKNKFHIFSSAYVKSAVNAKQYVEDEYVEIAFIGRSNVGKSSLINSLCGNKKLARVSREPGKTRTINYYAVQSRKAINEKEERQDWYLVDLPGYGFAKTSQKNKDMWSSFISDYIYKSEKLILICLLVDLRHPGLAMDMKAYEWLVNSGVDVQIIATKADKLGNNEKRKNLAQVKKIFQLKNPPIAYSSLKNEGRKELLELIENYICE</sequence>
<dbReference type="InterPro" id="IPR019987">
    <property type="entry name" value="GTP-bd_ribosome_bio_YsxC"/>
</dbReference>
<evidence type="ECO:0000256" key="2">
    <source>
        <dbReference type="ARBA" id="ARBA00009638"/>
    </source>
</evidence>
<dbReference type="OrthoDB" id="9804921at2"/>
<keyword evidence="3 10" id="KW-0132">Cell division</keyword>
<dbReference type="SUPFAM" id="SSF52540">
    <property type="entry name" value="P-loop containing nucleoside triphosphate hydrolases"/>
    <property type="match status" value="1"/>
</dbReference>
<evidence type="ECO:0000256" key="10">
    <source>
        <dbReference type="HAMAP-Rule" id="MF_00321"/>
    </source>
</evidence>
<accession>E4L7M9</accession>
<keyword evidence="7 10" id="KW-0342">GTP-binding</keyword>
<dbReference type="GO" id="GO:0005525">
    <property type="term" value="F:GTP binding"/>
    <property type="evidence" value="ECO:0007669"/>
    <property type="project" value="UniProtKB-UniRule"/>
</dbReference>
<dbReference type="RefSeq" id="WP_007554035.1">
    <property type="nucleotide sequence ID" value="NZ_AENT01000007.1"/>
</dbReference>
<organism evidence="12 13">
    <name type="scientific">Dialister micraerophilus UPII 345-E</name>
    <dbReference type="NCBI Taxonomy" id="910314"/>
    <lineage>
        <taxon>Bacteria</taxon>
        <taxon>Bacillati</taxon>
        <taxon>Bacillota</taxon>
        <taxon>Negativicutes</taxon>
        <taxon>Veillonellales</taxon>
        <taxon>Veillonellaceae</taxon>
        <taxon>Dialister</taxon>
    </lineage>
</organism>
<evidence type="ECO:0000259" key="11">
    <source>
        <dbReference type="PROSITE" id="PS51706"/>
    </source>
</evidence>
<evidence type="ECO:0000256" key="4">
    <source>
        <dbReference type="ARBA" id="ARBA00022723"/>
    </source>
</evidence>
<comment type="similarity">
    <text evidence="2 10">Belongs to the TRAFAC class TrmE-Era-EngA-EngB-Septin-like GTPase superfamily. EngB GTPase family.</text>
</comment>
<dbReference type="Proteomes" id="UP000004594">
    <property type="component" value="Unassembled WGS sequence"/>
</dbReference>
<dbReference type="PANTHER" id="PTHR11649">
    <property type="entry name" value="MSS1/TRME-RELATED GTP-BINDING PROTEIN"/>
    <property type="match status" value="1"/>
</dbReference>